<dbReference type="CDD" id="cd04647">
    <property type="entry name" value="LbH_MAT_like"/>
    <property type="match status" value="1"/>
</dbReference>
<dbReference type="GO" id="GO:0008374">
    <property type="term" value="F:O-acyltransferase activity"/>
    <property type="evidence" value="ECO:0007669"/>
    <property type="project" value="TreeGrafter"/>
</dbReference>
<reference evidence="3 4" key="1">
    <citation type="submission" date="2014-01" db="EMBL/GenBank/DDBJ databases">
        <title>Plasmidome dynamics in the species complex Clostridium novyi sensu lato converts strains of independent lineages into distinctly different pathogens.</title>
        <authorList>
            <person name="Skarin H."/>
            <person name="Segerman B."/>
        </authorList>
    </citation>
    <scope>NUCLEOTIDE SEQUENCE [LARGE SCALE GENOMIC DNA]</scope>
    <source>
        <strain evidence="3 4">4552</strain>
    </source>
</reference>
<dbReference type="Proteomes" id="UP000030012">
    <property type="component" value="Unassembled WGS sequence"/>
</dbReference>
<dbReference type="InterPro" id="IPR051159">
    <property type="entry name" value="Hexapeptide_acetyltransf"/>
</dbReference>
<accession>A0A0A0I8N1</accession>
<dbReference type="AlphaFoldDB" id="A0A0A0I8N1"/>
<dbReference type="PANTHER" id="PTHR23416:SF23">
    <property type="entry name" value="ACETYLTRANSFERASE C18B11.09C-RELATED"/>
    <property type="match status" value="1"/>
</dbReference>
<keyword evidence="2 3" id="KW-0808">Transferase</keyword>
<comment type="similarity">
    <text evidence="1">Belongs to the transferase hexapeptide repeat family.</text>
</comment>
<dbReference type="SUPFAM" id="SSF51161">
    <property type="entry name" value="Trimeric LpxA-like enzymes"/>
    <property type="match status" value="1"/>
</dbReference>
<organism evidence="3 4">
    <name type="scientific">Clostridium novyi A str. 4552</name>
    <dbReference type="NCBI Taxonomy" id="1444289"/>
    <lineage>
        <taxon>Bacteria</taxon>
        <taxon>Bacillati</taxon>
        <taxon>Bacillota</taxon>
        <taxon>Clostridia</taxon>
        <taxon>Eubacteriales</taxon>
        <taxon>Clostridiaceae</taxon>
        <taxon>Clostridium</taxon>
    </lineage>
</organism>
<dbReference type="EMBL" id="JENJ01000016">
    <property type="protein sequence ID" value="KGM96933.1"/>
    <property type="molecule type" value="Genomic_DNA"/>
</dbReference>
<dbReference type="GO" id="GO:0005829">
    <property type="term" value="C:cytosol"/>
    <property type="evidence" value="ECO:0007669"/>
    <property type="project" value="TreeGrafter"/>
</dbReference>
<comment type="caution">
    <text evidence="3">The sequence shown here is derived from an EMBL/GenBank/DDBJ whole genome shotgun (WGS) entry which is preliminary data.</text>
</comment>
<dbReference type="RefSeq" id="WP_039254105.1">
    <property type="nucleotide sequence ID" value="NZ_JENJ01000016.1"/>
</dbReference>
<dbReference type="PANTHER" id="PTHR23416">
    <property type="entry name" value="SIALIC ACID SYNTHASE-RELATED"/>
    <property type="match status" value="1"/>
</dbReference>
<gene>
    <name evidence="3" type="ORF">Z968_04945</name>
</gene>
<evidence type="ECO:0000256" key="1">
    <source>
        <dbReference type="ARBA" id="ARBA00007274"/>
    </source>
</evidence>
<evidence type="ECO:0000313" key="3">
    <source>
        <dbReference type="EMBL" id="KGM96933.1"/>
    </source>
</evidence>
<evidence type="ECO:0000256" key="2">
    <source>
        <dbReference type="ARBA" id="ARBA00022679"/>
    </source>
</evidence>
<dbReference type="OrthoDB" id="9801697at2"/>
<dbReference type="InterPro" id="IPR011004">
    <property type="entry name" value="Trimer_LpxA-like_sf"/>
</dbReference>
<proteinExistence type="inferred from homology"/>
<dbReference type="Gene3D" id="2.160.10.10">
    <property type="entry name" value="Hexapeptide repeat proteins"/>
    <property type="match status" value="1"/>
</dbReference>
<protein>
    <submittedName>
        <fullName evidence="3">Transferase</fullName>
    </submittedName>
</protein>
<sequence length="248" mass="27889">MSKISSLLNEVEAIVNKGITDDGVKKVLDILKCALPINDLDEIELYIDYLPKNKEIGYSKEKRYLHFLWDVIDKSPMSIITNFSIPFRRILAKKIFKSCGENFIAEDNVRFNVPDKIEIGDNVILGNNVFIDSKGGVTIGNSVGIAEGTYIFTHSHLEDDHTRREYKPVVLEDYAKIYSKCTILPGVTIGKQAIVGACSVVNKDVEEDALVVGVPIKKVRSRNVNGKAEDELNHLWLMDGRFQDESKE</sequence>
<evidence type="ECO:0000313" key="4">
    <source>
        <dbReference type="Proteomes" id="UP000030012"/>
    </source>
</evidence>
<name>A0A0A0I8N1_CLONO</name>
<dbReference type="Pfam" id="PF00132">
    <property type="entry name" value="Hexapep"/>
    <property type="match status" value="1"/>
</dbReference>
<dbReference type="InterPro" id="IPR001451">
    <property type="entry name" value="Hexapep"/>
</dbReference>